<protein>
    <submittedName>
        <fullName evidence="1">Uncharacterized protein</fullName>
    </submittedName>
</protein>
<reference evidence="2" key="1">
    <citation type="journal article" date="2018" name="Nat. Plants">
        <title>Whole-genome landscape of Medicago truncatula symbiotic genes.</title>
        <authorList>
            <person name="Pecrix Y."/>
            <person name="Staton S.E."/>
            <person name="Sallet E."/>
            <person name="Lelandais-Briere C."/>
            <person name="Moreau S."/>
            <person name="Carrere S."/>
            <person name="Blein T."/>
            <person name="Jardinaud M.F."/>
            <person name="Latrasse D."/>
            <person name="Zouine M."/>
            <person name="Zahm M."/>
            <person name="Kreplak J."/>
            <person name="Mayjonade B."/>
            <person name="Satge C."/>
            <person name="Perez M."/>
            <person name="Cauet S."/>
            <person name="Marande W."/>
            <person name="Chantry-Darmon C."/>
            <person name="Lopez-Roques C."/>
            <person name="Bouchez O."/>
            <person name="Berard A."/>
            <person name="Debelle F."/>
            <person name="Munos S."/>
            <person name="Bendahmane A."/>
            <person name="Berges H."/>
            <person name="Niebel A."/>
            <person name="Buitink J."/>
            <person name="Frugier F."/>
            <person name="Benhamed M."/>
            <person name="Crespi M."/>
            <person name="Gouzy J."/>
            <person name="Gamas P."/>
        </authorList>
    </citation>
    <scope>NUCLEOTIDE SEQUENCE [LARGE SCALE GENOMIC DNA]</scope>
    <source>
        <strain evidence="2">cv. Jemalong A17</strain>
    </source>
</reference>
<dbReference type="AlphaFoldDB" id="A0A396IZS9"/>
<sequence length="68" mass="8371">MSVSVAPLCVHFFYFPSFHALGYQEHKFTVCMRFFQFPSFHALVYQKQKFIFHKNYYYHIIYALVHRL</sequence>
<dbReference type="EMBL" id="PSQE01000003">
    <property type="protein sequence ID" value="RHN71266.1"/>
    <property type="molecule type" value="Genomic_DNA"/>
</dbReference>
<name>A0A396IZS9_MEDTR</name>
<dbReference type="Gramene" id="rna19924">
    <property type="protein sequence ID" value="RHN71266.1"/>
    <property type="gene ID" value="gene19924"/>
</dbReference>
<accession>A0A396IZS9</accession>
<gene>
    <name evidence="1" type="ORF">MtrunA17_Chr3g0144331</name>
</gene>
<evidence type="ECO:0000313" key="2">
    <source>
        <dbReference type="Proteomes" id="UP000265566"/>
    </source>
</evidence>
<organism evidence="1 2">
    <name type="scientific">Medicago truncatula</name>
    <name type="common">Barrel medic</name>
    <name type="synonym">Medicago tribuloides</name>
    <dbReference type="NCBI Taxonomy" id="3880"/>
    <lineage>
        <taxon>Eukaryota</taxon>
        <taxon>Viridiplantae</taxon>
        <taxon>Streptophyta</taxon>
        <taxon>Embryophyta</taxon>
        <taxon>Tracheophyta</taxon>
        <taxon>Spermatophyta</taxon>
        <taxon>Magnoliopsida</taxon>
        <taxon>eudicotyledons</taxon>
        <taxon>Gunneridae</taxon>
        <taxon>Pentapetalae</taxon>
        <taxon>rosids</taxon>
        <taxon>fabids</taxon>
        <taxon>Fabales</taxon>
        <taxon>Fabaceae</taxon>
        <taxon>Papilionoideae</taxon>
        <taxon>50 kb inversion clade</taxon>
        <taxon>NPAAA clade</taxon>
        <taxon>Hologalegina</taxon>
        <taxon>IRL clade</taxon>
        <taxon>Trifolieae</taxon>
        <taxon>Medicago</taxon>
    </lineage>
</organism>
<proteinExistence type="predicted"/>
<evidence type="ECO:0000313" key="1">
    <source>
        <dbReference type="EMBL" id="RHN71266.1"/>
    </source>
</evidence>
<comment type="caution">
    <text evidence="1">The sequence shown here is derived from an EMBL/GenBank/DDBJ whole genome shotgun (WGS) entry which is preliminary data.</text>
</comment>
<dbReference type="Proteomes" id="UP000265566">
    <property type="component" value="Chromosome 3"/>
</dbReference>